<dbReference type="SUPFAM" id="SSF51182">
    <property type="entry name" value="RmlC-like cupins"/>
    <property type="match status" value="1"/>
</dbReference>
<dbReference type="Gene3D" id="2.60.120.10">
    <property type="entry name" value="Jelly Rolls"/>
    <property type="match status" value="1"/>
</dbReference>
<dbReference type="EMBL" id="ABIA03000002">
    <property type="protein sequence ID" value="EDQ34000.1"/>
    <property type="molecule type" value="Genomic_DNA"/>
</dbReference>
<name>A9D500_HOEPD</name>
<dbReference type="STRING" id="411684.HPDFL43_06085"/>
<protein>
    <submittedName>
        <fullName evidence="2">Putative enzyme of the cupin superfamily</fullName>
    </submittedName>
</protein>
<dbReference type="InterPro" id="IPR011051">
    <property type="entry name" value="RmlC_Cupin_sf"/>
</dbReference>
<reference evidence="2 3" key="2">
    <citation type="submission" date="2012-06" db="EMBL/GenBank/DDBJ databases">
        <authorList>
            <person name="Fiebig A."/>
        </authorList>
    </citation>
    <scope>NUCLEOTIDE SEQUENCE [LARGE SCALE GENOMIC DNA]</scope>
    <source>
        <strain evidence="2 3">DFL-43</strain>
    </source>
</reference>
<dbReference type="RefSeq" id="WP_007197006.1">
    <property type="nucleotide sequence ID" value="NZ_CM002917.1"/>
</dbReference>
<dbReference type="eggNOG" id="COG3450">
    <property type="taxonomic scope" value="Bacteria"/>
</dbReference>
<dbReference type="Proteomes" id="UP000004291">
    <property type="component" value="Chromosome"/>
</dbReference>
<evidence type="ECO:0000259" key="1">
    <source>
        <dbReference type="Pfam" id="PF05899"/>
    </source>
</evidence>
<dbReference type="CDD" id="cd02227">
    <property type="entry name" value="cupin_TM1112-like"/>
    <property type="match status" value="1"/>
</dbReference>
<proteinExistence type="predicted"/>
<dbReference type="Pfam" id="PF05899">
    <property type="entry name" value="Cupin_3"/>
    <property type="match status" value="1"/>
</dbReference>
<evidence type="ECO:0000313" key="2">
    <source>
        <dbReference type="EMBL" id="EDQ34000.1"/>
    </source>
</evidence>
<gene>
    <name evidence="2" type="ORF">HPDFL43_06085</name>
</gene>
<comment type="caution">
    <text evidence="2">The sequence shown here is derived from an EMBL/GenBank/DDBJ whole genome shotgun (WGS) entry which is preliminary data.</text>
</comment>
<dbReference type="PANTHER" id="PTHR40943">
    <property type="entry name" value="CYTOPLASMIC PROTEIN-RELATED"/>
    <property type="match status" value="1"/>
</dbReference>
<keyword evidence="3" id="KW-1185">Reference proteome</keyword>
<dbReference type="HOGENOM" id="CLU_147448_1_1_5"/>
<accession>A9D500</accession>
<dbReference type="PANTHER" id="PTHR40943:SF2">
    <property type="entry name" value="(S)-UREIDOGLYCINE AMINOHYDROLASE CUPIN DOMAIN-CONTAINING PROTEIN"/>
    <property type="match status" value="1"/>
</dbReference>
<dbReference type="InterPro" id="IPR008579">
    <property type="entry name" value="UGlyAH_Cupin_dom"/>
</dbReference>
<dbReference type="InterPro" id="IPR014710">
    <property type="entry name" value="RmlC-like_jellyroll"/>
</dbReference>
<dbReference type="AlphaFoldDB" id="A9D500"/>
<reference evidence="2 3" key="1">
    <citation type="submission" date="2007-10" db="EMBL/GenBank/DDBJ databases">
        <authorList>
            <person name="Wagner-Dobler I."/>
            <person name="Ferriera S."/>
            <person name="Johnson J."/>
            <person name="Kravitz S."/>
            <person name="Beeson K."/>
            <person name="Sutton G."/>
            <person name="Rogers Y.-H."/>
            <person name="Friedman R."/>
            <person name="Frazier M."/>
            <person name="Venter J.C."/>
        </authorList>
    </citation>
    <scope>NUCLEOTIDE SEQUENCE [LARGE SCALE GENOMIC DNA]</scope>
    <source>
        <strain evidence="2 3">DFL-43</strain>
    </source>
</reference>
<dbReference type="OrthoDB" id="9799053at2"/>
<feature type="domain" description="(S)-ureidoglycine aminohydrolase cupin" evidence="1">
    <location>
        <begin position="38"/>
        <end position="110"/>
    </location>
</feature>
<organism evidence="2 3">
    <name type="scientific">Hoeflea phototrophica (strain DSM 17068 / NCIMB 14078 / DFL-43)</name>
    <dbReference type="NCBI Taxonomy" id="411684"/>
    <lineage>
        <taxon>Bacteria</taxon>
        <taxon>Pseudomonadati</taxon>
        <taxon>Pseudomonadota</taxon>
        <taxon>Alphaproteobacteria</taxon>
        <taxon>Hyphomicrobiales</taxon>
        <taxon>Rhizobiaceae</taxon>
        <taxon>Hoeflea</taxon>
    </lineage>
</organism>
<evidence type="ECO:0000313" key="3">
    <source>
        <dbReference type="Proteomes" id="UP000004291"/>
    </source>
</evidence>
<sequence length="114" mass="12841">MSLEKIVPVVPTVEPEVSSPDPQKVIAGNPVHTTWNLEERDGLYCGIWQSTPGKWTISYDEWEYCRILEGVSVISQDDGDAVTVRAGDSFVLRPGFKGSWEVIETTRKDYVIRL</sequence>